<name>A0A0F9GCH4_9ZZZZ</name>
<evidence type="ECO:0000313" key="1">
    <source>
        <dbReference type="EMBL" id="KKL67195.1"/>
    </source>
</evidence>
<proteinExistence type="predicted"/>
<reference evidence="1" key="1">
    <citation type="journal article" date="2015" name="Nature">
        <title>Complex archaea that bridge the gap between prokaryotes and eukaryotes.</title>
        <authorList>
            <person name="Spang A."/>
            <person name="Saw J.H."/>
            <person name="Jorgensen S.L."/>
            <person name="Zaremba-Niedzwiedzka K."/>
            <person name="Martijn J."/>
            <person name="Lind A.E."/>
            <person name="van Eijk R."/>
            <person name="Schleper C."/>
            <person name="Guy L."/>
            <person name="Ettema T.J."/>
        </authorList>
    </citation>
    <scope>NUCLEOTIDE SEQUENCE</scope>
</reference>
<dbReference type="EMBL" id="LAZR01026950">
    <property type="protein sequence ID" value="KKL67195.1"/>
    <property type="molecule type" value="Genomic_DNA"/>
</dbReference>
<gene>
    <name evidence="1" type="ORF">LCGC14_2137410</name>
</gene>
<organism evidence="1">
    <name type="scientific">marine sediment metagenome</name>
    <dbReference type="NCBI Taxonomy" id="412755"/>
    <lineage>
        <taxon>unclassified sequences</taxon>
        <taxon>metagenomes</taxon>
        <taxon>ecological metagenomes</taxon>
    </lineage>
</organism>
<evidence type="ECO:0008006" key="2">
    <source>
        <dbReference type="Google" id="ProtNLM"/>
    </source>
</evidence>
<accession>A0A0F9GCH4</accession>
<sequence length="107" mass="12011">MSDKDIKEIIKRLNHLEVAVFPKKRGRVAAQTSKRTTSGPKGGILLLISKNFFTTQRTVDEVLETLKKNGYHYHKDVARTALTRLSNKSGPLTAFKDGGVKVFVNRK</sequence>
<comment type="caution">
    <text evidence="1">The sequence shown here is derived from an EMBL/GenBank/DDBJ whole genome shotgun (WGS) entry which is preliminary data.</text>
</comment>
<protein>
    <recommendedName>
        <fullName evidence="2">HTH HARE-type domain-containing protein</fullName>
    </recommendedName>
</protein>
<dbReference type="AlphaFoldDB" id="A0A0F9GCH4"/>